<evidence type="ECO:0000313" key="7">
    <source>
        <dbReference type="Proteomes" id="UP000767446"/>
    </source>
</evidence>
<dbReference type="AlphaFoldDB" id="A0A941GQS6"/>
<comment type="caution">
    <text evidence="6">The sequence shown here is derived from an EMBL/GenBank/DDBJ whole genome shotgun (WGS) entry which is preliminary data.</text>
</comment>
<dbReference type="InterPro" id="IPR010095">
    <property type="entry name" value="Cas12f1-like_TNB"/>
</dbReference>
<evidence type="ECO:0000256" key="4">
    <source>
        <dbReference type="ARBA" id="ARBA00023172"/>
    </source>
</evidence>
<evidence type="ECO:0000256" key="2">
    <source>
        <dbReference type="ARBA" id="ARBA00022578"/>
    </source>
</evidence>
<dbReference type="GO" id="GO:0032196">
    <property type="term" value="P:transposition"/>
    <property type="evidence" value="ECO:0007669"/>
    <property type="project" value="UniProtKB-KW"/>
</dbReference>
<protein>
    <submittedName>
        <fullName evidence="6">IS200/IS605 family accessory protein TnpB-related protein</fullName>
    </submittedName>
</protein>
<dbReference type="Proteomes" id="UP000767446">
    <property type="component" value="Unassembled WGS sequence"/>
</dbReference>
<gene>
    <name evidence="6" type="ORF">DSM107014_09625</name>
</gene>
<reference evidence="6" key="1">
    <citation type="submission" date="2021-02" db="EMBL/GenBank/DDBJ databases">
        <title>Metagenome analyses of Stigonema ocellatum DSM 106950, Chlorogloea purpurea SAG 13.99 and Gomphosphaeria aponina DSM 107014.</title>
        <authorList>
            <person name="Marter P."/>
            <person name="Huang S."/>
        </authorList>
    </citation>
    <scope>NUCLEOTIDE SEQUENCE</scope>
    <source>
        <strain evidence="6">JP213</strain>
    </source>
</reference>
<feature type="domain" description="Probable transposase IS891/IS1136/IS1341" evidence="5">
    <location>
        <begin position="210"/>
        <end position="317"/>
    </location>
</feature>
<organism evidence="6 7">
    <name type="scientific">Gomphosphaeria aponina SAG 52.96 = DSM 107014</name>
    <dbReference type="NCBI Taxonomy" id="1521640"/>
    <lineage>
        <taxon>Bacteria</taxon>
        <taxon>Bacillati</taxon>
        <taxon>Cyanobacteriota</taxon>
        <taxon>Cyanophyceae</taxon>
        <taxon>Oscillatoriophycideae</taxon>
        <taxon>Chroococcales</taxon>
        <taxon>Gomphosphaeriaceae</taxon>
        <taxon>Gomphosphaeria</taxon>
    </lineage>
</organism>
<dbReference type="Pfam" id="PF01385">
    <property type="entry name" value="OrfB_IS605"/>
    <property type="match status" value="1"/>
</dbReference>
<sequence>MGYRKQKILITGNVSDEAHNYLLWLCQEANNLYNSTLFYIRQAHFEQCARMTYFDKNDFYCQRFKLSKIQVCYSQLCKTLKVNNHYQNLGGTPGQQTIKSVVEAIKAYNQLLPMWFKKELQHQAKIPNYRRKNGLYQVTYTGQSIPEYKEFEGWCKLQVAKENQPELVEGDIIIPGGVDLKKEDIAELRIVPANGKLWVEYVIKSEEIKAKNLDYNQALGLDLGINNLITAGKSFIVDGKRLKFINQKFNKFVAKYKQGKSERELWLPTSFYWDETLADVTHKRNCQVRDYINKAARFIVNYCLNKNIGNIVIGWNKGNKPEINLGKRNNQNLVQIPLFRLKNRIKEIAESLGIKVTETEESYTSQSSFLDNDELPVYDEKLKGKHKFSGKRIKRGLYKTVNNFLINADANGAANILKKVATQLGISLVKVGREVLTLPKRYFVYENLYRKYRNRAERSCGRSPALRFLIESPPLV</sequence>
<proteinExistence type="inferred from homology"/>
<dbReference type="NCBIfam" id="NF040570">
    <property type="entry name" value="guided_TnpB"/>
    <property type="match status" value="1"/>
</dbReference>
<evidence type="ECO:0000313" key="6">
    <source>
        <dbReference type="EMBL" id="MBR8828139.1"/>
    </source>
</evidence>
<dbReference type="InterPro" id="IPR001959">
    <property type="entry name" value="Transposase"/>
</dbReference>
<evidence type="ECO:0000256" key="3">
    <source>
        <dbReference type="ARBA" id="ARBA00023125"/>
    </source>
</evidence>
<accession>A0A941GQS6</accession>
<evidence type="ECO:0000256" key="1">
    <source>
        <dbReference type="ARBA" id="ARBA00008761"/>
    </source>
</evidence>
<keyword evidence="2" id="KW-0815">Transposition</keyword>
<keyword evidence="3" id="KW-0238">DNA-binding</keyword>
<dbReference type="EMBL" id="JADQBC010000056">
    <property type="protein sequence ID" value="MBR8828139.1"/>
    <property type="molecule type" value="Genomic_DNA"/>
</dbReference>
<dbReference type="GO" id="GO:0003677">
    <property type="term" value="F:DNA binding"/>
    <property type="evidence" value="ECO:0007669"/>
    <property type="project" value="UniProtKB-KW"/>
</dbReference>
<dbReference type="GO" id="GO:0006310">
    <property type="term" value="P:DNA recombination"/>
    <property type="evidence" value="ECO:0007669"/>
    <property type="project" value="UniProtKB-KW"/>
</dbReference>
<keyword evidence="4" id="KW-0233">DNA recombination</keyword>
<comment type="similarity">
    <text evidence="1">In the C-terminal section; belongs to the transposase 35 family.</text>
</comment>
<name>A0A941GQS6_9CHRO</name>
<evidence type="ECO:0000259" key="5">
    <source>
        <dbReference type="Pfam" id="PF01385"/>
    </source>
</evidence>
<dbReference type="NCBIfam" id="TIGR01766">
    <property type="entry name" value="IS200/IS605 family accessory protein TnpB-like domain"/>
    <property type="match status" value="1"/>
</dbReference>